<dbReference type="InterPro" id="IPR036515">
    <property type="entry name" value="Transposase_17_sf"/>
</dbReference>
<feature type="domain" description="Transposase IS200-like" evidence="1">
    <location>
        <begin position="9"/>
        <end position="123"/>
    </location>
</feature>
<dbReference type="PANTHER" id="PTHR34322">
    <property type="entry name" value="TRANSPOSASE, Y1_TNP DOMAIN-CONTAINING"/>
    <property type="match status" value="1"/>
</dbReference>
<dbReference type="EMBL" id="RCVZ01000008">
    <property type="protein sequence ID" value="RLQ94820.1"/>
    <property type="molecule type" value="Genomic_DNA"/>
</dbReference>
<evidence type="ECO:0000313" key="2">
    <source>
        <dbReference type="EMBL" id="RLQ94820.1"/>
    </source>
</evidence>
<protein>
    <submittedName>
        <fullName evidence="2">Transposase</fullName>
    </submittedName>
</protein>
<dbReference type="SUPFAM" id="SSF143422">
    <property type="entry name" value="Transposase IS200-like"/>
    <property type="match status" value="1"/>
</dbReference>
<dbReference type="GO" id="GO:0003677">
    <property type="term" value="F:DNA binding"/>
    <property type="evidence" value="ECO:0007669"/>
    <property type="project" value="InterPro"/>
</dbReference>
<reference evidence="2 3" key="1">
    <citation type="submission" date="2018-10" db="EMBL/GenBank/DDBJ databases">
        <title>Falsibacillus sp. genome draft.</title>
        <authorList>
            <person name="Shi S."/>
        </authorList>
    </citation>
    <scope>NUCLEOTIDE SEQUENCE [LARGE SCALE GENOMIC DNA]</scope>
    <source>
        <strain evidence="2 3">GY 10110</strain>
    </source>
</reference>
<dbReference type="InterPro" id="IPR002686">
    <property type="entry name" value="Transposase_17"/>
</dbReference>
<name>A0A3L7JWC3_9BACI</name>
<dbReference type="AlphaFoldDB" id="A0A3L7JWC3"/>
<evidence type="ECO:0000313" key="3">
    <source>
        <dbReference type="Proteomes" id="UP000276770"/>
    </source>
</evidence>
<dbReference type="SMART" id="SM01321">
    <property type="entry name" value="Y1_Tnp"/>
    <property type="match status" value="1"/>
</dbReference>
<organism evidence="2 3">
    <name type="scientific">Falsibacillus albus</name>
    <dbReference type="NCBI Taxonomy" id="2478915"/>
    <lineage>
        <taxon>Bacteria</taxon>
        <taxon>Bacillati</taxon>
        <taxon>Bacillota</taxon>
        <taxon>Bacilli</taxon>
        <taxon>Bacillales</taxon>
        <taxon>Bacillaceae</taxon>
        <taxon>Falsibacillus</taxon>
    </lineage>
</organism>
<dbReference type="Gene3D" id="3.30.70.1290">
    <property type="entry name" value="Transposase IS200-like"/>
    <property type="match status" value="1"/>
</dbReference>
<comment type="caution">
    <text evidence="2">The sequence shown here is derived from an EMBL/GenBank/DDBJ whole genome shotgun (WGS) entry which is preliminary data.</text>
</comment>
<dbReference type="Pfam" id="PF01797">
    <property type="entry name" value="Y1_Tnp"/>
    <property type="match status" value="1"/>
</dbReference>
<dbReference type="RefSeq" id="WP_121680983.1">
    <property type="nucleotide sequence ID" value="NZ_RCVZ01000008.1"/>
</dbReference>
<gene>
    <name evidence="2" type="ORF">D9X91_12580</name>
</gene>
<dbReference type="Proteomes" id="UP000276770">
    <property type="component" value="Unassembled WGS sequence"/>
</dbReference>
<dbReference type="OrthoDB" id="9788881at2"/>
<sequence>MARQARKKSKSGIYHVIIRGANRQEIFHDEEDRIKFLGILQKVKTKSGLKVYAWCLMGNHVHLLVKEGSESISVVMKRIGVSYANYYNWKYKTTGHLFQDRFKSGNVETVNYLLTVTRYIHQNPVKAGIAPSPQEWKWSSCRGYYGDSVYPPHLLDPDYLLHMFSPKRHIAQVRFKEFNERVNQDKCLEDHDDSCRKLSDDEARVEIRKCLGPLEIPQLKSLPKEERDKILSRVKRIEGVSQMQAARILGIAAHFLYKVRG</sequence>
<proteinExistence type="predicted"/>
<dbReference type="PANTHER" id="PTHR34322:SF2">
    <property type="entry name" value="TRANSPOSASE IS200-LIKE DOMAIN-CONTAINING PROTEIN"/>
    <property type="match status" value="1"/>
</dbReference>
<keyword evidence="3" id="KW-1185">Reference proteome</keyword>
<dbReference type="GO" id="GO:0004803">
    <property type="term" value="F:transposase activity"/>
    <property type="evidence" value="ECO:0007669"/>
    <property type="project" value="InterPro"/>
</dbReference>
<evidence type="ECO:0000259" key="1">
    <source>
        <dbReference type="SMART" id="SM01321"/>
    </source>
</evidence>
<accession>A0A3L7JWC3</accession>
<dbReference type="GO" id="GO:0006313">
    <property type="term" value="P:DNA transposition"/>
    <property type="evidence" value="ECO:0007669"/>
    <property type="project" value="InterPro"/>
</dbReference>